<dbReference type="PANTHER" id="PTHR43591:SF24">
    <property type="entry name" value="2-METHOXY-6-POLYPRENYL-1,4-BENZOQUINOL METHYLASE, MITOCHONDRIAL"/>
    <property type="match status" value="1"/>
</dbReference>
<evidence type="ECO:0000313" key="6">
    <source>
        <dbReference type="EMBL" id="CAL8072923.1"/>
    </source>
</evidence>
<name>A0ABP1PPU1_9HEXA</name>
<dbReference type="InterPro" id="IPR004033">
    <property type="entry name" value="UbiE/COQ5_MeTrFase"/>
</dbReference>
<gene>
    <name evidence="6" type="ORF">ODALV1_LOCUS2399</name>
</gene>
<reference evidence="6 7" key="1">
    <citation type="submission" date="2024-08" db="EMBL/GenBank/DDBJ databases">
        <authorList>
            <person name="Cucini C."/>
            <person name="Frati F."/>
        </authorList>
    </citation>
    <scope>NUCLEOTIDE SEQUENCE [LARGE SCALE GENOMIC DNA]</scope>
</reference>
<dbReference type="SUPFAM" id="SSF53335">
    <property type="entry name" value="S-adenosyl-L-methionine-dependent methyltransferases"/>
    <property type="match status" value="1"/>
</dbReference>
<dbReference type="PROSITE" id="PS51608">
    <property type="entry name" value="SAM_MT_UBIE"/>
    <property type="match status" value="1"/>
</dbReference>
<dbReference type="CDD" id="cd02440">
    <property type="entry name" value="AdoMet_MTases"/>
    <property type="match status" value="1"/>
</dbReference>
<comment type="subcellular location">
    <subcellularLocation>
        <location evidence="5">Mitochondrion inner membrane</location>
        <topology evidence="5">Peripheral membrane protein</topology>
        <orientation evidence="5">Matrix side</orientation>
    </subcellularLocation>
</comment>
<dbReference type="Proteomes" id="UP001642540">
    <property type="component" value="Unassembled WGS sequence"/>
</dbReference>
<keyword evidence="2 5" id="KW-0808">Transferase</keyword>
<feature type="binding site" evidence="5">
    <location>
        <position position="205"/>
    </location>
    <ligand>
        <name>S-adenosyl-L-methionine</name>
        <dbReference type="ChEBI" id="CHEBI:59789"/>
    </ligand>
</feature>
<feature type="binding site" evidence="5">
    <location>
        <begin position="236"/>
        <end position="237"/>
    </location>
    <ligand>
        <name>S-adenosyl-L-methionine</name>
        <dbReference type="ChEBI" id="CHEBI:59789"/>
    </ligand>
</feature>
<accession>A0ABP1PPU1</accession>
<keyword evidence="5" id="KW-0999">Mitochondrion inner membrane</keyword>
<evidence type="ECO:0000256" key="1">
    <source>
        <dbReference type="ARBA" id="ARBA00022603"/>
    </source>
</evidence>
<comment type="function">
    <text evidence="5">Methyltransferase required for the conversion of 2-polyprenyl-6-methoxy-1,4-benzoquinol (DDMQH2) to 2-polyprenyl-3-methyl-6-methoxy-1,4-benzoquinol (DMQH2).</text>
</comment>
<keyword evidence="5" id="KW-0472">Membrane</keyword>
<dbReference type="PROSITE" id="PS01184">
    <property type="entry name" value="UBIE_2"/>
    <property type="match status" value="1"/>
</dbReference>
<comment type="pathway">
    <text evidence="5">Cofactor biosynthesis; ubiquinone biosynthesis.</text>
</comment>
<keyword evidence="7" id="KW-1185">Reference proteome</keyword>
<comment type="caution">
    <text evidence="6">The sequence shown here is derived from an EMBL/GenBank/DDBJ whole genome shotgun (WGS) entry which is preliminary data.</text>
</comment>
<dbReference type="InterPro" id="IPR023576">
    <property type="entry name" value="UbiE/COQ5_MeTrFase_CS"/>
</dbReference>
<comment type="catalytic activity">
    <reaction evidence="5">
        <text>a 2-methoxy-6-(all-trans-polyprenyl)benzene-1,4-diol + S-adenosyl-L-methionine = a 5-methoxy-2-methyl-3-(all-trans-polyprenyl)benzene-1,4-diol + S-adenosyl-L-homocysteine + H(+)</text>
        <dbReference type="Rhea" id="RHEA:28286"/>
        <dbReference type="Rhea" id="RHEA-COMP:10858"/>
        <dbReference type="Rhea" id="RHEA-COMP:10859"/>
        <dbReference type="ChEBI" id="CHEBI:15378"/>
        <dbReference type="ChEBI" id="CHEBI:57856"/>
        <dbReference type="ChEBI" id="CHEBI:59789"/>
        <dbReference type="ChEBI" id="CHEBI:84166"/>
        <dbReference type="ChEBI" id="CHEBI:84167"/>
        <dbReference type="EC" id="2.1.1.201"/>
    </reaction>
</comment>
<dbReference type="EC" id="2.1.1.201" evidence="5"/>
<protein>
    <recommendedName>
        <fullName evidence="5">2-methoxy-6-polyprenyl-1,4-benzoquinol methylase, mitochondrial</fullName>
        <ecNumber evidence="5">2.1.1.201</ecNumber>
    </recommendedName>
    <alternativeName>
        <fullName evidence="5">Ubiquinone biosynthesis methyltransferase COQ5</fullName>
    </alternativeName>
</protein>
<organism evidence="6 7">
    <name type="scientific">Orchesella dallaii</name>
    <dbReference type="NCBI Taxonomy" id="48710"/>
    <lineage>
        <taxon>Eukaryota</taxon>
        <taxon>Metazoa</taxon>
        <taxon>Ecdysozoa</taxon>
        <taxon>Arthropoda</taxon>
        <taxon>Hexapoda</taxon>
        <taxon>Collembola</taxon>
        <taxon>Entomobryomorpha</taxon>
        <taxon>Entomobryoidea</taxon>
        <taxon>Orchesellidae</taxon>
        <taxon>Orchesellinae</taxon>
        <taxon>Orchesella</taxon>
    </lineage>
</organism>
<feature type="binding site" evidence="5">
    <location>
        <position position="130"/>
    </location>
    <ligand>
        <name>S-adenosyl-L-methionine</name>
        <dbReference type="ChEBI" id="CHEBI:59789"/>
    </ligand>
</feature>
<dbReference type="EMBL" id="CAXLJM020000007">
    <property type="protein sequence ID" value="CAL8072923.1"/>
    <property type="molecule type" value="Genomic_DNA"/>
</dbReference>
<keyword evidence="3 5" id="KW-0949">S-adenosyl-L-methionine</keyword>
<comment type="similarity">
    <text evidence="5">Belongs to the class I-like SAM-binding methyltransferase superfamily. MenG/UbiE family.</text>
</comment>
<evidence type="ECO:0000256" key="5">
    <source>
        <dbReference type="HAMAP-Rule" id="MF_03191"/>
    </source>
</evidence>
<evidence type="ECO:0000313" key="7">
    <source>
        <dbReference type="Proteomes" id="UP001642540"/>
    </source>
</evidence>
<sequence length="365" mass="41351">MIETGRKVFCRTRNWKRFPLVRSPVGIHATIRSKSTSASASGYNDNTYQENADGKEFRYSLDKETHFGFETVSEAEKAHKVKSVFENVADRYDVMNDCMSAGVHRIWKDIFVHRINPGSKTRMIDVAGGTGDIAFRFLKFQRASASDPFRVGSPISVLDPRVELPPEQPRAENEAEAQYQAIGSQSQSNSAENEEVTSRSVLVSDINPRMLEVGQKRALTALSANEQKRIDWLEADAENLASIPDDSFDIYTIAFGIRNCVHIENVIHEAYRVLKPGGRFMCLEFSHVPNSLLRWVYDQYSFQVIPAMGQVIAGDWDSYKYLVESIRKFPSQDEFKSLIQEAGFRFVSYENLTFGVTAIHSGYKI</sequence>
<dbReference type="PROSITE" id="PS01183">
    <property type="entry name" value="UBIE_1"/>
    <property type="match status" value="1"/>
</dbReference>
<dbReference type="InterPro" id="IPR029063">
    <property type="entry name" value="SAM-dependent_MTases_sf"/>
</dbReference>
<keyword evidence="1 5" id="KW-0489">Methyltransferase</keyword>
<dbReference type="Pfam" id="PF01209">
    <property type="entry name" value="Ubie_methyltran"/>
    <property type="match status" value="1"/>
</dbReference>
<dbReference type="HAMAP" id="MF_01813">
    <property type="entry name" value="MenG_UbiE_methyltr"/>
    <property type="match status" value="1"/>
</dbReference>
<dbReference type="NCBIfam" id="TIGR01934">
    <property type="entry name" value="MenG_MenH_UbiE"/>
    <property type="match status" value="1"/>
</dbReference>
<keyword evidence="5" id="KW-0831">Ubiquinone biosynthesis</keyword>
<evidence type="ECO:0000256" key="4">
    <source>
        <dbReference type="ARBA" id="ARBA00046387"/>
    </source>
</evidence>
<evidence type="ECO:0000256" key="2">
    <source>
        <dbReference type="ARBA" id="ARBA00022679"/>
    </source>
</evidence>
<proteinExistence type="inferred from homology"/>
<comment type="subunit">
    <text evidence="4">Component of a multi-subunit COQ enzyme complex, composed of at least COQ3, COQ4, COQ5, COQ6, COQ7 and COQ9. Interacts with PYURF; the interaction is direct, stabilizes COQ5 protein and associates PYURF with COQ enzyme complex.</text>
</comment>
<keyword evidence="5" id="KW-0496">Mitochondrion</keyword>
<dbReference type="Gene3D" id="3.40.50.150">
    <property type="entry name" value="Vaccinia Virus protein VP39"/>
    <property type="match status" value="1"/>
</dbReference>
<dbReference type="PANTHER" id="PTHR43591">
    <property type="entry name" value="METHYLTRANSFERASE"/>
    <property type="match status" value="1"/>
</dbReference>
<evidence type="ECO:0000256" key="3">
    <source>
        <dbReference type="ARBA" id="ARBA00022691"/>
    </source>
</evidence>
<comment type="caution">
    <text evidence="5">Lacks conserved residue(s) required for the propagation of feature annotation.</text>
</comment>